<dbReference type="AlphaFoldDB" id="A0A139ST94"/>
<protein>
    <recommendedName>
        <fullName evidence="5">DoxX family protein</fullName>
    </recommendedName>
</protein>
<name>A0A139ST94_9BACT</name>
<comment type="caution">
    <text evidence="3">The sequence shown here is derived from an EMBL/GenBank/DDBJ whole genome shotgun (WGS) entry which is preliminary data.</text>
</comment>
<sequence length="134" mass="14225">MKSNPFVIWGLKLALSVAFISAVADRFGVWGKSGKGGVVWGDFAHFVAYTKSLNPWFPAAWIGPLAYFVTALELALGVLLLTTWKSREVALLSGLLLLSFGAAMAFSVGLKPALDYSVFSAAFAAFALSCLSKG</sequence>
<gene>
    <name evidence="3" type="ORF">AXK11_00255</name>
</gene>
<organism evidence="3 4">
    <name type="scientific">Cephaloticoccus primus</name>
    <dbReference type="NCBI Taxonomy" id="1548207"/>
    <lineage>
        <taxon>Bacteria</taxon>
        <taxon>Pseudomonadati</taxon>
        <taxon>Verrucomicrobiota</taxon>
        <taxon>Opitutia</taxon>
        <taxon>Opitutales</taxon>
        <taxon>Opitutaceae</taxon>
        <taxon>Cephaloticoccus</taxon>
    </lineage>
</organism>
<feature type="transmembrane region" description="Helical" evidence="1">
    <location>
        <begin position="59"/>
        <end position="82"/>
    </location>
</feature>
<proteinExistence type="predicted"/>
<accession>A0A139ST94</accession>
<feature type="chain" id="PRO_5007489609" description="DoxX family protein" evidence="2">
    <location>
        <begin position="25"/>
        <end position="134"/>
    </location>
</feature>
<keyword evidence="2" id="KW-0732">Signal</keyword>
<evidence type="ECO:0000256" key="1">
    <source>
        <dbReference type="SAM" id="Phobius"/>
    </source>
</evidence>
<dbReference type="EMBL" id="LSZQ01000012">
    <property type="protein sequence ID" value="KXU37701.1"/>
    <property type="molecule type" value="Genomic_DNA"/>
</dbReference>
<dbReference type="STRING" id="1548207.AXK11_00255"/>
<evidence type="ECO:0000256" key="2">
    <source>
        <dbReference type="SAM" id="SignalP"/>
    </source>
</evidence>
<dbReference type="Proteomes" id="UP000070058">
    <property type="component" value="Unassembled WGS sequence"/>
</dbReference>
<keyword evidence="1" id="KW-0812">Transmembrane</keyword>
<evidence type="ECO:0000313" key="4">
    <source>
        <dbReference type="Proteomes" id="UP000070058"/>
    </source>
</evidence>
<feature type="transmembrane region" description="Helical" evidence="1">
    <location>
        <begin position="89"/>
        <end position="110"/>
    </location>
</feature>
<dbReference type="RefSeq" id="WP_068628574.1">
    <property type="nucleotide sequence ID" value="NZ_LSZQ01000012.1"/>
</dbReference>
<keyword evidence="4" id="KW-1185">Reference proteome</keyword>
<feature type="signal peptide" evidence="2">
    <location>
        <begin position="1"/>
        <end position="24"/>
    </location>
</feature>
<keyword evidence="1" id="KW-0472">Membrane</keyword>
<evidence type="ECO:0000313" key="3">
    <source>
        <dbReference type="EMBL" id="KXU37701.1"/>
    </source>
</evidence>
<evidence type="ECO:0008006" key="5">
    <source>
        <dbReference type="Google" id="ProtNLM"/>
    </source>
</evidence>
<keyword evidence="1" id="KW-1133">Transmembrane helix</keyword>
<reference evidence="4" key="1">
    <citation type="submission" date="2016-02" db="EMBL/GenBank/DDBJ databases">
        <authorList>
            <person name="Sanders J.G."/>
            <person name="Lin J.Y."/>
            <person name="Wertz J.T."/>
            <person name="Russell J.A."/>
            <person name="Moreau C.S."/>
            <person name="Powell S."/>
        </authorList>
    </citation>
    <scope>NUCLEOTIDE SEQUENCE [LARGE SCALE GENOMIC DNA]</scope>
    <source>
        <strain evidence="4">CAG34</strain>
    </source>
</reference>